<dbReference type="GO" id="GO:0006508">
    <property type="term" value="P:proteolysis"/>
    <property type="evidence" value="ECO:0007669"/>
    <property type="project" value="UniProtKB-KW"/>
</dbReference>
<dbReference type="FunFam" id="3.90.70.10:FF:000087">
    <property type="entry name" value="Counting factor associated protein D"/>
    <property type="match status" value="1"/>
</dbReference>
<dbReference type="KEGG" id="aqu:100642064"/>
<evidence type="ECO:0000313" key="10">
    <source>
        <dbReference type="EnsemblMetazoa" id="Aqu2.1.27307_001"/>
    </source>
</evidence>
<keyword evidence="3" id="KW-0378">Hydrolase</keyword>
<evidence type="ECO:0000313" key="11">
    <source>
        <dbReference type="Proteomes" id="UP000007879"/>
    </source>
</evidence>
<sequence>MQLMIVLLLFAAGALAADPHTLQWPDTYTISGTISLPYAEITEPFQAIMDIGAKMGRMNINNGEVTLIYRGDDGDYGTLYKTVPVTMNDTYNVMTCYALAGSSDQPVLPQTVLPDPTLYKYVADMKYADQDSMLYISSFTENTKNNNYTLIVTTDMKPLILSFLGFDRLFGSHYDEYVVTYDNVSFDKPDASNFIVASKDSCKTSFPGPGRTHPMTESIFHELMGPGSFEERTQHVQDAFESFKSRYGKSYESHVHEAERKHHFHHNYRFVKAMGNKRSSFTVELNHLADLSDAEMKRMRGYKNSGINSEFVYTSSVSANDIPDYVNWWLKGAVTPVKDQAICGSCWSFGTTGTLEGSLFIKTGNLVALSEQAFVDCSWGQGNNGCDGGESERAFEWLLLGRCLPTEATYPYMMQDSTCKDKTATCGVRISKYYNVMSTNVTDLKVKIFERGPISIAIDASHRSFSFYANGVYKEPKCGNTPNDLDHQVLAVGYGDVNGDEYVIVKNSWSTHWGNDGYVLMSTDNNQCGIATDGSFADVM</sequence>
<dbReference type="InterPro" id="IPR013128">
    <property type="entry name" value="Peptidase_C1A"/>
</dbReference>
<evidence type="ECO:0000256" key="5">
    <source>
        <dbReference type="ARBA" id="ARBA00023145"/>
    </source>
</evidence>
<dbReference type="InterPro" id="IPR039417">
    <property type="entry name" value="Peptidase_C1A_papain-like"/>
</dbReference>
<dbReference type="InterPro" id="IPR000668">
    <property type="entry name" value="Peptidase_C1A_C"/>
</dbReference>
<dbReference type="EnsemblMetazoa" id="Aqu2.1.27307_001">
    <property type="protein sequence ID" value="Aqu2.1.27307_001"/>
    <property type="gene ID" value="Aqu2.1.27307"/>
</dbReference>
<dbReference type="GO" id="GO:0008234">
    <property type="term" value="F:cysteine-type peptidase activity"/>
    <property type="evidence" value="ECO:0007669"/>
    <property type="project" value="UniProtKB-KW"/>
</dbReference>
<comment type="similarity">
    <text evidence="1">Belongs to the peptidase C1 family.</text>
</comment>
<dbReference type="eggNOG" id="KOG1543">
    <property type="taxonomic scope" value="Eukaryota"/>
</dbReference>
<dbReference type="PANTHER" id="PTHR12411">
    <property type="entry name" value="CYSTEINE PROTEASE FAMILY C1-RELATED"/>
    <property type="match status" value="1"/>
</dbReference>
<keyword evidence="7" id="KW-0732">Signal</keyword>
<evidence type="ECO:0008006" key="12">
    <source>
        <dbReference type="Google" id="ProtNLM"/>
    </source>
</evidence>
<proteinExistence type="inferred from homology"/>
<keyword evidence="2" id="KW-0645">Protease</keyword>
<dbReference type="Proteomes" id="UP000007879">
    <property type="component" value="Unassembled WGS sequence"/>
</dbReference>
<dbReference type="AlphaFoldDB" id="A0A1X7UHQ8"/>
<feature type="domain" description="Cathepsin propeptide inhibitor" evidence="9">
    <location>
        <begin position="240"/>
        <end position="296"/>
    </location>
</feature>
<evidence type="ECO:0000256" key="4">
    <source>
        <dbReference type="ARBA" id="ARBA00022807"/>
    </source>
</evidence>
<evidence type="ECO:0000256" key="7">
    <source>
        <dbReference type="SAM" id="SignalP"/>
    </source>
</evidence>
<dbReference type="InterPro" id="IPR000169">
    <property type="entry name" value="Pept_cys_AS"/>
</dbReference>
<dbReference type="PROSITE" id="PS00139">
    <property type="entry name" value="THIOL_PROTEASE_CYS"/>
    <property type="match status" value="1"/>
</dbReference>
<dbReference type="SUPFAM" id="SSF54001">
    <property type="entry name" value="Cysteine proteinases"/>
    <property type="match status" value="1"/>
</dbReference>
<dbReference type="PRINTS" id="PR00705">
    <property type="entry name" value="PAPAIN"/>
</dbReference>
<dbReference type="SMART" id="SM00645">
    <property type="entry name" value="Pept_C1"/>
    <property type="match status" value="1"/>
</dbReference>
<evidence type="ECO:0000259" key="9">
    <source>
        <dbReference type="SMART" id="SM00848"/>
    </source>
</evidence>
<keyword evidence="5" id="KW-0865">Zymogen</keyword>
<dbReference type="EnsemblMetazoa" id="XM_003387806.3">
    <property type="protein sequence ID" value="XP_003387854.1"/>
    <property type="gene ID" value="LOC100642064"/>
</dbReference>
<dbReference type="Pfam" id="PF08246">
    <property type="entry name" value="Inhibitor_I29"/>
    <property type="match status" value="1"/>
</dbReference>
<feature type="domain" description="Peptidase C1A papain C-terminal" evidence="8">
    <location>
        <begin position="322"/>
        <end position="538"/>
    </location>
</feature>
<dbReference type="OMA" id="YEIDYTS"/>
<keyword evidence="4" id="KW-0788">Thiol protease</keyword>
<protein>
    <recommendedName>
        <fullName evidence="12">Counting factor associated protein D</fullName>
    </recommendedName>
</protein>
<feature type="chain" id="PRO_5018576053" description="Counting factor associated protein D" evidence="7">
    <location>
        <begin position="17"/>
        <end position="540"/>
    </location>
</feature>
<dbReference type="CDD" id="cd02248">
    <property type="entry name" value="Peptidase_C1A"/>
    <property type="match status" value="1"/>
</dbReference>
<gene>
    <name evidence="10" type="primary">100642064</name>
</gene>
<dbReference type="Pfam" id="PF00112">
    <property type="entry name" value="Peptidase_C1"/>
    <property type="match status" value="1"/>
</dbReference>
<reference evidence="10" key="2">
    <citation type="submission" date="2017-05" db="UniProtKB">
        <authorList>
            <consortium name="EnsemblMetazoa"/>
        </authorList>
    </citation>
    <scope>IDENTIFICATION</scope>
</reference>
<keyword evidence="11" id="KW-1185">Reference proteome</keyword>
<accession>A0A1X7UHQ8</accession>
<dbReference type="InParanoid" id="A0A1X7UHQ8"/>
<dbReference type="InterPro" id="IPR013201">
    <property type="entry name" value="Prot_inhib_I29"/>
</dbReference>
<feature type="signal peptide" evidence="7">
    <location>
        <begin position="1"/>
        <end position="16"/>
    </location>
</feature>
<dbReference type="Gene3D" id="3.90.70.10">
    <property type="entry name" value="Cysteine proteinases"/>
    <property type="match status" value="1"/>
</dbReference>
<dbReference type="OrthoDB" id="65740at2759"/>
<name>A0A1X7UHQ8_AMPQE</name>
<evidence type="ECO:0000256" key="2">
    <source>
        <dbReference type="ARBA" id="ARBA00022670"/>
    </source>
</evidence>
<evidence type="ECO:0000256" key="1">
    <source>
        <dbReference type="ARBA" id="ARBA00008455"/>
    </source>
</evidence>
<keyword evidence="6" id="KW-1015">Disulfide bond</keyword>
<dbReference type="STRING" id="400682.A0A1X7UHQ8"/>
<dbReference type="SMART" id="SM00848">
    <property type="entry name" value="Inhibitor_I29"/>
    <property type="match status" value="1"/>
</dbReference>
<evidence type="ECO:0000259" key="8">
    <source>
        <dbReference type="SMART" id="SM00645"/>
    </source>
</evidence>
<dbReference type="InterPro" id="IPR038765">
    <property type="entry name" value="Papain-like_cys_pep_sf"/>
</dbReference>
<organism evidence="10">
    <name type="scientific">Amphimedon queenslandica</name>
    <name type="common">Sponge</name>
    <dbReference type="NCBI Taxonomy" id="400682"/>
    <lineage>
        <taxon>Eukaryota</taxon>
        <taxon>Metazoa</taxon>
        <taxon>Porifera</taxon>
        <taxon>Demospongiae</taxon>
        <taxon>Heteroscleromorpha</taxon>
        <taxon>Haplosclerida</taxon>
        <taxon>Niphatidae</taxon>
        <taxon>Amphimedon</taxon>
    </lineage>
</organism>
<reference evidence="11" key="1">
    <citation type="journal article" date="2010" name="Nature">
        <title>The Amphimedon queenslandica genome and the evolution of animal complexity.</title>
        <authorList>
            <person name="Srivastava M."/>
            <person name="Simakov O."/>
            <person name="Chapman J."/>
            <person name="Fahey B."/>
            <person name="Gauthier M.E."/>
            <person name="Mitros T."/>
            <person name="Richards G.S."/>
            <person name="Conaco C."/>
            <person name="Dacre M."/>
            <person name="Hellsten U."/>
            <person name="Larroux C."/>
            <person name="Putnam N.H."/>
            <person name="Stanke M."/>
            <person name="Adamska M."/>
            <person name="Darling A."/>
            <person name="Degnan S.M."/>
            <person name="Oakley T.H."/>
            <person name="Plachetzki D.C."/>
            <person name="Zhai Y."/>
            <person name="Adamski M."/>
            <person name="Calcino A."/>
            <person name="Cummins S.F."/>
            <person name="Goodstein D.M."/>
            <person name="Harris C."/>
            <person name="Jackson D.J."/>
            <person name="Leys S.P."/>
            <person name="Shu S."/>
            <person name="Woodcroft B.J."/>
            <person name="Vervoort M."/>
            <person name="Kosik K.S."/>
            <person name="Manning G."/>
            <person name="Degnan B.M."/>
            <person name="Rokhsar D.S."/>
        </authorList>
    </citation>
    <scope>NUCLEOTIDE SEQUENCE [LARGE SCALE GENOMIC DNA]</scope>
</reference>
<evidence type="ECO:0000256" key="3">
    <source>
        <dbReference type="ARBA" id="ARBA00022801"/>
    </source>
</evidence>
<evidence type="ECO:0000256" key="6">
    <source>
        <dbReference type="ARBA" id="ARBA00023157"/>
    </source>
</evidence>